<evidence type="ECO:0000313" key="5">
    <source>
        <dbReference type="EMBL" id="CAG2193243.1"/>
    </source>
</evidence>
<evidence type="ECO:0000256" key="3">
    <source>
        <dbReference type="SAM" id="Phobius"/>
    </source>
</evidence>
<evidence type="ECO:0000256" key="1">
    <source>
        <dbReference type="PROSITE-ProRule" id="PRU00023"/>
    </source>
</evidence>
<dbReference type="PROSITE" id="PS50297">
    <property type="entry name" value="ANK_REP_REGION"/>
    <property type="match status" value="1"/>
</dbReference>
<organism evidence="5 6">
    <name type="scientific">Mytilus edulis</name>
    <name type="common">Blue mussel</name>
    <dbReference type="NCBI Taxonomy" id="6550"/>
    <lineage>
        <taxon>Eukaryota</taxon>
        <taxon>Metazoa</taxon>
        <taxon>Spiralia</taxon>
        <taxon>Lophotrochozoa</taxon>
        <taxon>Mollusca</taxon>
        <taxon>Bivalvia</taxon>
        <taxon>Autobranchia</taxon>
        <taxon>Pteriomorphia</taxon>
        <taxon>Mytilida</taxon>
        <taxon>Mytiloidea</taxon>
        <taxon>Mytilidae</taxon>
        <taxon>Mytilinae</taxon>
        <taxon>Mytilus</taxon>
    </lineage>
</organism>
<evidence type="ECO:0000256" key="2">
    <source>
        <dbReference type="SAM" id="MobiDB-lite"/>
    </source>
</evidence>
<dbReference type="Proteomes" id="UP000683360">
    <property type="component" value="Unassembled WGS sequence"/>
</dbReference>
<proteinExistence type="predicted"/>
<feature type="chain" id="PRO_5035871577" evidence="4">
    <location>
        <begin position="17"/>
        <end position="480"/>
    </location>
</feature>
<sequence length="480" mass="54773">MIHFTLTSLLIAVGYSKLIHNVTIRCPTNVERRLQSSYWNRRYCSSINVYHCIRDERNNLVVTCNEPVHIPQGNYPIYLHRSDKINYKRCPKHLYQPYPVWSNEISDCEYEKSSCNSIGQIPCGNGNTTADSTCGCNYKKGYIIIGITKCCSPSTIEECYCQYYMCENILQELDADYKCTNKCINGFGRSTQNICEQISDTAKSKSSRNISTTLEPIPLQDNGNDLLPMQTNEVVFYVITYSGVGIFLIFVISIIIYASDCALGYADEQGIVAKTFTPIVVILLSATCILVSLLSRHEMITDPEVYNEEYEIRSYRLIKAAANGDLGEMRRLDYEDYIDMEVVDINGRSALHLAACEPQNVVLNYIFRHNFCFLEAKDRWNRSAEDDAKWHKRHRQDKNDASDSKEKLITKDQELHELETDMNLANDSGQTAIHAAVESGMEDIVDYLIKECEVSPFVRWRGNRPLDIALGHAKDGQKHL</sequence>
<dbReference type="OrthoDB" id="20872at2759"/>
<keyword evidence="3" id="KW-0472">Membrane</keyword>
<evidence type="ECO:0000256" key="4">
    <source>
        <dbReference type="SAM" id="SignalP"/>
    </source>
</evidence>
<keyword evidence="4" id="KW-0732">Signal</keyword>
<keyword evidence="6" id="KW-1185">Reference proteome</keyword>
<feature type="signal peptide" evidence="4">
    <location>
        <begin position="1"/>
        <end position="16"/>
    </location>
</feature>
<feature type="compositionally biased region" description="Basic and acidic residues" evidence="2">
    <location>
        <begin position="397"/>
        <end position="408"/>
    </location>
</feature>
<dbReference type="Gene3D" id="1.25.40.20">
    <property type="entry name" value="Ankyrin repeat-containing domain"/>
    <property type="match status" value="2"/>
</dbReference>
<dbReference type="SMART" id="SM00248">
    <property type="entry name" value="ANK"/>
    <property type="match status" value="2"/>
</dbReference>
<evidence type="ECO:0000313" key="6">
    <source>
        <dbReference type="Proteomes" id="UP000683360"/>
    </source>
</evidence>
<gene>
    <name evidence="5" type="ORF">MEDL_8210</name>
</gene>
<feature type="region of interest" description="Disordered" evidence="2">
    <location>
        <begin position="387"/>
        <end position="408"/>
    </location>
</feature>
<feature type="transmembrane region" description="Helical" evidence="3">
    <location>
        <begin position="271"/>
        <end position="294"/>
    </location>
</feature>
<dbReference type="SUPFAM" id="SSF48403">
    <property type="entry name" value="Ankyrin repeat"/>
    <property type="match status" value="1"/>
</dbReference>
<dbReference type="EMBL" id="CAJPWZ010000459">
    <property type="protein sequence ID" value="CAG2193243.1"/>
    <property type="molecule type" value="Genomic_DNA"/>
</dbReference>
<dbReference type="PROSITE" id="PS50088">
    <property type="entry name" value="ANK_REPEAT"/>
    <property type="match status" value="1"/>
</dbReference>
<name>A0A8S3QCB5_MYTED</name>
<keyword evidence="1" id="KW-0040">ANK repeat</keyword>
<feature type="transmembrane region" description="Helical" evidence="3">
    <location>
        <begin position="234"/>
        <end position="259"/>
    </location>
</feature>
<dbReference type="Pfam" id="PF12796">
    <property type="entry name" value="Ank_2"/>
    <property type="match status" value="1"/>
</dbReference>
<dbReference type="InterPro" id="IPR036770">
    <property type="entry name" value="Ankyrin_rpt-contain_sf"/>
</dbReference>
<accession>A0A8S3QCB5</accession>
<keyword evidence="3" id="KW-0812">Transmembrane</keyword>
<reference evidence="5" key="1">
    <citation type="submission" date="2021-03" db="EMBL/GenBank/DDBJ databases">
        <authorList>
            <person name="Bekaert M."/>
        </authorList>
    </citation>
    <scope>NUCLEOTIDE SEQUENCE</scope>
</reference>
<keyword evidence="3" id="KW-1133">Transmembrane helix</keyword>
<feature type="repeat" description="ANK" evidence="1">
    <location>
        <begin position="428"/>
        <end position="450"/>
    </location>
</feature>
<dbReference type="InterPro" id="IPR002110">
    <property type="entry name" value="Ankyrin_rpt"/>
</dbReference>
<protein>
    <submittedName>
        <fullName evidence="5">Uncharacterized protein</fullName>
    </submittedName>
</protein>
<dbReference type="AlphaFoldDB" id="A0A8S3QCB5"/>
<comment type="caution">
    <text evidence="5">The sequence shown here is derived from an EMBL/GenBank/DDBJ whole genome shotgun (WGS) entry which is preliminary data.</text>
</comment>